<evidence type="ECO:0000313" key="1">
    <source>
        <dbReference type="EMBL" id="QGW27268.1"/>
    </source>
</evidence>
<gene>
    <name evidence="1" type="ORF">GLV81_03330</name>
</gene>
<accession>A0A6I6GHT9</accession>
<name>A0A6I6GHT9_9BACT</name>
<dbReference type="KEGG" id="fls:GLV81_03330"/>
<evidence type="ECO:0008006" key="3">
    <source>
        <dbReference type="Google" id="ProtNLM"/>
    </source>
</evidence>
<sequence length="312" mass="35294">MFQLKNKLTLLVIACVVAVAIFFRFSATNQQLQTIRLHETSRQLLEASNQHYMNFIYTQISELENDCKKPELVEKARPAYNKADSIYQILQQILRTADSAQMQIQKIENELLTDSIALGKLLLKKPVPLQKTAQDLHNTSLNFLQCSANLLGDKWSKMKNNKADSIRHMNITRMLILPISNRSQQLLAYSQFKNSLLCIASSIIEQFNAAIGCRLADYDVVHFITVADTKRPKVGETITIKTALAFVSNETKSEYFIYGEKQQPDISGVASKKVKFDRPGRFVIPTSISYLDPGTGQKKTATQTIEIQVTEE</sequence>
<evidence type="ECO:0000313" key="2">
    <source>
        <dbReference type="Proteomes" id="UP000426027"/>
    </source>
</evidence>
<dbReference type="EMBL" id="CP046566">
    <property type="protein sequence ID" value="QGW27268.1"/>
    <property type="molecule type" value="Genomic_DNA"/>
</dbReference>
<reference evidence="1 2" key="1">
    <citation type="submission" date="2019-11" db="EMBL/GenBank/DDBJ databases">
        <authorList>
            <person name="Im W.T."/>
        </authorList>
    </citation>
    <scope>NUCLEOTIDE SEQUENCE [LARGE SCALE GENOMIC DNA]</scope>
    <source>
        <strain evidence="1 2">SB-02</strain>
    </source>
</reference>
<dbReference type="AlphaFoldDB" id="A0A6I6GHT9"/>
<dbReference type="RefSeq" id="WP_157476864.1">
    <property type="nucleotide sequence ID" value="NZ_CP046566.1"/>
</dbReference>
<protein>
    <recommendedName>
        <fullName evidence="3">Gliding motility-associated protein GldM N-terminal domain-containing protein</fullName>
    </recommendedName>
</protein>
<organism evidence="1 2">
    <name type="scientific">Phnomibacter ginsenosidimutans</name>
    <dbReference type="NCBI Taxonomy" id="2676868"/>
    <lineage>
        <taxon>Bacteria</taxon>
        <taxon>Pseudomonadati</taxon>
        <taxon>Bacteroidota</taxon>
        <taxon>Chitinophagia</taxon>
        <taxon>Chitinophagales</taxon>
        <taxon>Chitinophagaceae</taxon>
        <taxon>Phnomibacter</taxon>
    </lineage>
</organism>
<proteinExistence type="predicted"/>
<keyword evidence="2" id="KW-1185">Reference proteome</keyword>
<dbReference type="Proteomes" id="UP000426027">
    <property type="component" value="Chromosome"/>
</dbReference>